<evidence type="ECO:0000256" key="3">
    <source>
        <dbReference type="ARBA" id="ARBA00022679"/>
    </source>
</evidence>
<dbReference type="EMBL" id="MN740220">
    <property type="protein sequence ID" value="QHT94403.1"/>
    <property type="molecule type" value="Genomic_DNA"/>
</dbReference>
<dbReference type="AlphaFoldDB" id="A0A6C0ISA7"/>
<dbReference type="PANTHER" id="PTHR11929:SF194">
    <property type="entry name" value="ALPHA-(1,3)-FUCOSYLTRANSFERASE 10"/>
    <property type="match status" value="1"/>
</dbReference>
<proteinExistence type="inferred from homology"/>
<dbReference type="SUPFAM" id="SSF53756">
    <property type="entry name" value="UDP-Glycosyltransferase/glycogen phosphorylase"/>
    <property type="match status" value="1"/>
</dbReference>
<name>A0A6C0ISA7_9ZZZZ</name>
<dbReference type="PANTHER" id="PTHR11929">
    <property type="entry name" value="ALPHA- 1,3 -FUCOSYLTRANSFERASE"/>
    <property type="match status" value="1"/>
</dbReference>
<comment type="similarity">
    <text evidence="1">Belongs to the glycosyltransferase 10 family.</text>
</comment>
<organism evidence="5">
    <name type="scientific">viral metagenome</name>
    <dbReference type="NCBI Taxonomy" id="1070528"/>
    <lineage>
        <taxon>unclassified sequences</taxon>
        <taxon>metagenomes</taxon>
        <taxon>organismal metagenomes</taxon>
    </lineage>
</organism>
<keyword evidence="3" id="KW-0808">Transferase</keyword>
<dbReference type="InterPro" id="IPR055270">
    <property type="entry name" value="Glyco_tran_10_C"/>
</dbReference>
<keyword evidence="2" id="KW-0328">Glycosyltransferase</keyword>
<accession>A0A6C0ISA7</accession>
<sequence>MVYKIRFFTSFGDATKIGPTLDRIYETAYMDNYGEGKEIQVTNGDDYTHVFILNTAMPQLKPNFPKENVVGLAFEPIVFLGLSDKFVKYAVENIGKYYIGDKYNLPDVFVENFSYMWHCTPCREIPVKTKKMSIMVSEKGQTEGHIYRHTLLGEILKQNLPIDVYGRGCRYYDTNDSRIKGEFEELEPYTDYEFHICIENVESNHYYSEKIMNPLMNGTTPIYLGCRNIENSFGPIITLSKNVENDIELLKKILHTPEKYKKPFELESIKDILYLYRNLDTIFK</sequence>
<feature type="domain" description="Fucosyltransferase C-terminal" evidence="4">
    <location>
        <begin position="126"/>
        <end position="230"/>
    </location>
</feature>
<dbReference type="Pfam" id="PF00852">
    <property type="entry name" value="Glyco_transf_10"/>
    <property type="match status" value="1"/>
</dbReference>
<evidence type="ECO:0000313" key="5">
    <source>
        <dbReference type="EMBL" id="QHT94403.1"/>
    </source>
</evidence>
<evidence type="ECO:0000256" key="2">
    <source>
        <dbReference type="ARBA" id="ARBA00022676"/>
    </source>
</evidence>
<dbReference type="InterPro" id="IPR001503">
    <property type="entry name" value="Glyco_trans_10"/>
</dbReference>
<dbReference type="GO" id="GO:0046920">
    <property type="term" value="F:alpha-(1-&gt;3)-fucosyltransferase activity"/>
    <property type="evidence" value="ECO:0007669"/>
    <property type="project" value="TreeGrafter"/>
</dbReference>
<reference evidence="5" key="1">
    <citation type="journal article" date="2020" name="Nature">
        <title>Giant virus diversity and host interactions through global metagenomics.</title>
        <authorList>
            <person name="Schulz F."/>
            <person name="Roux S."/>
            <person name="Paez-Espino D."/>
            <person name="Jungbluth S."/>
            <person name="Walsh D.A."/>
            <person name="Denef V.J."/>
            <person name="McMahon K.D."/>
            <person name="Konstantinidis K.T."/>
            <person name="Eloe-Fadrosh E.A."/>
            <person name="Kyrpides N.C."/>
            <person name="Woyke T."/>
        </authorList>
    </citation>
    <scope>NUCLEOTIDE SEQUENCE</scope>
    <source>
        <strain evidence="5">GVMAG-M-3300024258-28</strain>
    </source>
</reference>
<protein>
    <recommendedName>
        <fullName evidence="4">Fucosyltransferase C-terminal domain-containing protein</fullName>
    </recommendedName>
</protein>
<evidence type="ECO:0000259" key="4">
    <source>
        <dbReference type="Pfam" id="PF00852"/>
    </source>
</evidence>
<dbReference type="InterPro" id="IPR038577">
    <property type="entry name" value="GT10-like_C_sf"/>
</dbReference>
<dbReference type="GO" id="GO:0016020">
    <property type="term" value="C:membrane"/>
    <property type="evidence" value="ECO:0007669"/>
    <property type="project" value="InterPro"/>
</dbReference>
<dbReference type="Gene3D" id="3.40.50.11660">
    <property type="entry name" value="Glycosyl transferase family 10, C-terminal domain"/>
    <property type="match status" value="1"/>
</dbReference>
<evidence type="ECO:0000256" key="1">
    <source>
        <dbReference type="ARBA" id="ARBA00008919"/>
    </source>
</evidence>